<evidence type="ECO:0000256" key="3">
    <source>
        <dbReference type="ARBA" id="ARBA00023004"/>
    </source>
</evidence>
<dbReference type="Gene3D" id="1.10.760.10">
    <property type="entry name" value="Cytochrome c-like domain"/>
    <property type="match status" value="1"/>
</dbReference>
<reference evidence="8" key="1">
    <citation type="journal article" date="2019" name="Int. J. Syst. Evol. Microbiol.">
        <title>The Global Catalogue of Microorganisms (GCM) 10K type strain sequencing project: providing services to taxonomists for standard genome sequencing and annotation.</title>
        <authorList>
            <consortium name="The Broad Institute Genomics Platform"/>
            <consortium name="The Broad Institute Genome Sequencing Center for Infectious Disease"/>
            <person name="Wu L."/>
            <person name="Ma J."/>
        </authorList>
    </citation>
    <scope>NUCLEOTIDE SEQUENCE [LARGE SCALE GENOMIC DNA]</scope>
    <source>
        <strain evidence="8">JCM 15503</strain>
    </source>
</reference>
<dbReference type="PANTHER" id="PTHR35008">
    <property type="entry name" value="BLL4482 PROTEIN-RELATED"/>
    <property type="match status" value="1"/>
</dbReference>
<dbReference type="Pfam" id="PF13442">
    <property type="entry name" value="Cytochrome_CBB3"/>
    <property type="match status" value="1"/>
</dbReference>
<evidence type="ECO:0000256" key="5">
    <source>
        <dbReference type="SAM" id="Phobius"/>
    </source>
</evidence>
<evidence type="ECO:0000259" key="6">
    <source>
        <dbReference type="PROSITE" id="PS51007"/>
    </source>
</evidence>
<dbReference type="InterPro" id="IPR051459">
    <property type="entry name" value="Cytochrome_c-type_DH"/>
</dbReference>
<name>A0ABP3VVC3_9BURK</name>
<dbReference type="InterPro" id="IPR009056">
    <property type="entry name" value="Cyt_c-like_dom"/>
</dbReference>
<dbReference type="SUPFAM" id="SSF46626">
    <property type="entry name" value="Cytochrome c"/>
    <property type="match status" value="1"/>
</dbReference>
<keyword evidence="2 4" id="KW-0479">Metal-binding</keyword>
<evidence type="ECO:0000256" key="1">
    <source>
        <dbReference type="ARBA" id="ARBA00022617"/>
    </source>
</evidence>
<dbReference type="RefSeq" id="WP_231012494.1">
    <property type="nucleotide sequence ID" value="NZ_BAAAEW010000052.1"/>
</dbReference>
<keyword evidence="5" id="KW-0812">Transmembrane</keyword>
<evidence type="ECO:0000313" key="7">
    <source>
        <dbReference type="EMBL" id="GAA0770550.1"/>
    </source>
</evidence>
<evidence type="ECO:0000256" key="4">
    <source>
        <dbReference type="PROSITE-ProRule" id="PRU00433"/>
    </source>
</evidence>
<evidence type="ECO:0000256" key="2">
    <source>
        <dbReference type="ARBA" id="ARBA00022723"/>
    </source>
</evidence>
<dbReference type="InterPro" id="IPR036909">
    <property type="entry name" value="Cyt_c-like_dom_sf"/>
</dbReference>
<gene>
    <name evidence="7" type="ORF">GCM10009107_62330</name>
</gene>
<comment type="caution">
    <text evidence="7">The sequence shown here is derived from an EMBL/GenBank/DDBJ whole genome shotgun (WGS) entry which is preliminary data.</text>
</comment>
<protein>
    <recommendedName>
        <fullName evidence="6">Cytochrome c domain-containing protein</fullName>
    </recommendedName>
</protein>
<keyword evidence="5" id="KW-0472">Membrane</keyword>
<dbReference type="Proteomes" id="UP001500279">
    <property type="component" value="Unassembled WGS sequence"/>
</dbReference>
<proteinExistence type="predicted"/>
<dbReference type="PROSITE" id="PS51007">
    <property type="entry name" value="CYTC"/>
    <property type="match status" value="1"/>
</dbReference>
<keyword evidence="1 4" id="KW-0349">Heme</keyword>
<keyword evidence="8" id="KW-1185">Reference proteome</keyword>
<dbReference type="EMBL" id="BAAAEW010000052">
    <property type="protein sequence ID" value="GAA0770550.1"/>
    <property type="molecule type" value="Genomic_DNA"/>
</dbReference>
<feature type="transmembrane region" description="Helical" evidence="5">
    <location>
        <begin position="62"/>
        <end position="82"/>
    </location>
</feature>
<organism evidence="7 8">
    <name type="scientific">Ideonella azotifigens</name>
    <dbReference type="NCBI Taxonomy" id="513160"/>
    <lineage>
        <taxon>Bacteria</taxon>
        <taxon>Pseudomonadati</taxon>
        <taxon>Pseudomonadota</taxon>
        <taxon>Betaproteobacteria</taxon>
        <taxon>Burkholderiales</taxon>
        <taxon>Sphaerotilaceae</taxon>
        <taxon>Ideonella</taxon>
    </lineage>
</organism>
<keyword evidence="5" id="KW-1133">Transmembrane helix</keyword>
<keyword evidence="3 4" id="KW-0408">Iron</keyword>
<accession>A0ABP3VVC3</accession>
<sequence>MSSSGDWLLRWLQALDQGQRGLLQALHALGLVGEQDGQPAWPWASRLAIELLAIDRALARSLLLTVAVALLAMLLLLLGLAWRRGRRPVWTAAALAALLVFTLAPWGERSLLLADAVPTSFQSSPHAFSAAAIVQGESLYRQHCVACHGSEGSGDGPRAASLAMWPPDLNSGLLGRRREGELLRRVLQGLKDKQQRQTMPAFAGTLSTAQAWQVLDYLQAQAAGQALRERGVWAQPVALPDLPVHCDGGPPRPLRSWTGQRPRLVAADAATALREDPRFVTIALRAPGDSRPAAGCEATGADAWIAFARIAGVAPEALAGTQFIADREGWLRARSAPGQAGWRADDLVCRADDATKAAPMPGDALDGLIARMDQEPVRFVRAGVPH</sequence>
<feature type="transmembrane region" description="Helical" evidence="5">
    <location>
        <begin position="89"/>
        <end position="107"/>
    </location>
</feature>
<evidence type="ECO:0000313" key="8">
    <source>
        <dbReference type="Proteomes" id="UP001500279"/>
    </source>
</evidence>
<feature type="domain" description="Cytochrome c" evidence="6">
    <location>
        <begin position="131"/>
        <end position="222"/>
    </location>
</feature>
<dbReference type="PANTHER" id="PTHR35008:SF4">
    <property type="entry name" value="BLL4482 PROTEIN"/>
    <property type="match status" value="1"/>
</dbReference>